<feature type="compositionally biased region" description="Polar residues" evidence="1">
    <location>
        <begin position="455"/>
        <end position="467"/>
    </location>
</feature>
<feature type="compositionally biased region" description="Basic and acidic residues" evidence="1">
    <location>
        <begin position="698"/>
        <end position="709"/>
    </location>
</feature>
<dbReference type="EMBL" id="JBBPBK010000006">
    <property type="protein sequence ID" value="KAK9282960.1"/>
    <property type="molecule type" value="Genomic_DNA"/>
</dbReference>
<feature type="compositionally biased region" description="Basic and acidic residues" evidence="1">
    <location>
        <begin position="755"/>
        <end position="770"/>
    </location>
</feature>
<feature type="region of interest" description="Disordered" evidence="1">
    <location>
        <begin position="538"/>
        <end position="557"/>
    </location>
</feature>
<protein>
    <submittedName>
        <fullName evidence="2">Uncharacterized protein</fullName>
    </submittedName>
</protein>
<feature type="compositionally biased region" description="Polar residues" evidence="1">
    <location>
        <begin position="771"/>
        <end position="800"/>
    </location>
</feature>
<accession>A0AAP0RRB0</accession>
<feature type="compositionally biased region" description="Polar residues" evidence="1">
    <location>
        <begin position="61"/>
        <end position="79"/>
    </location>
</feature>
<gene>
    <name evidence="2" type="ORF">L1049_011185</name>
</gene>
<feature type="region of interest" description="Disordered" evidence="1">
    <location>
        <begin position="447"/>
        <end position="467"/>
    </location>
</feature>
<name>A0AAP0RRB0_LIQFO</name>
<dbReference type="PANTHER" id="PTHR34536">
    <property type="entry name" value="DENTIN SIALOPHOSPHOPROTEIN-LIKE PROTEIN"/>
    <property type="match status" value="1"/>
</dbReference>
<feature type="region of interest" description="Disordered" evidence="1">
    <location>
        <begin position="663"/>
        <end position="800"/>
    </location>
</feature>
<feature type="region of interest" description="Disordered" evidence="1">
    <location>
        <begin position="1074"/>
        <end position="1125"/>
    </location>
</feature>
<keyword evidence="3" id="KW-1185">Reference proteome</keyword>
<feature type="region of interest" description="Disordered" evidence="1">
    <location>
        <begin position="1"/>
        <end position="86"/>
    </location>
</feature>
<reference evidence="2 3" key="1">
    <citation type="journal article" date="2024" name="Plant J.">
        <title>Genome sequences and population genomics reveal climatic adaptation and genomic divergence between two closely related sweetgum species.</title>
        <authorList>
            <person name="Xu W.Q."/>
            <person name="Ren C.Q."/>
            <person name="Zhang X.Y."/>
            <person name="Comes H.P."/>
            <person name="Liu X.H."/>
            <person name="Li Y.G."/>
            <person name="Kettle C.J."/>
            <person name="Jalonen R."/>
            <person name="Gaisberger H."/>
            <person name="Ma Y.Z."/>
            <person name="Qiu Y.X."/>
        </authorList>
    </citation>
    <scope>NUCLEOTIDE SEQUENCE [LARGE SCALE GENOMIC DNA]</scope>
    <source>
        <strain evidence="2">Hangzhou</strain>
    </source>
</reference>
<feature type="compositionally biased region" description="Basic and acidic residues" evidence="1">
    <location>
        <begin position="1205"/>
        <end position="1223"/>
    </location>
</feature>
<organism evidence="2 3">
    <name type="scientific">Liquidambar formosana</name>
    <name type="common">Formosan gum</name>
    <dbReference type="NCBI Taxonomy" id="63359"/>
    <lineage>
        <taxon>Eukaryota</taxon>
        <taxon>Viridiplantae</taxon>
        <taxon>Streptophyta</taxon>
        <taxon>Embryophyta</taxon>
        <taxon>Tracheophyta</taxon>
        <taxon>Spermatophyta</taxon>
        <taxon>Magnoliopsida</taxon>
        <taxon>eudicotyledons</taxon>
        <taxon>Gunneridae</taxon>
        <taxon>Pentapetalae</taxon>
        <taxon>Saxifragales</taxon>
        <taxon>Altingiaceae</taxon>
        <taxon>Liquidambar</taxon>
    </lineage>
</organism>
<feature type="region of interest" description="Disordered" evidence="1">
    <location>
        <begin position="968"/>
        <end position="1010"/>
    </location>
</feature>
<evidence type="ECO:0000256" key="1">
    <source>
        <dbReference type="SAM" id="MobiDB-lite"/>
    </source>
</evidence>
<dbReference type="Proteomes" id="UP001415857">
    <property type="component" value="Unassembled WGS sequence"/>
</dbReference>
<evidence type="ECO:0000313" key="2">
    <source>
        <dbReference type="EMBL" id="KAK9282960.1"/>
    </source>
</evidence>
<dbReference type="PANTHER" id="PTHR34536:SF4">
    <property type="entry name" value="BTZ DOMAIN-CONTAINING PROTEIN"/>
    <property type="match status" value="1"/>
</dbReference>
<evidence type="ECO:0000313" key="3">
    <source>
        <dbReference type="Proteomes" id="UP001415857"/>
    </source>
</evidence>
<comment type="caution">
    <text evidence="2">The sequence shown here is derived from an EMBL/GenBank/DDBJ whole genome shotgun (WGS) entry which is preliminary data.</text>
</comment>
<sequence length="1319" mass="145622">MPVSGNEEPGVKSVARQSSDSIAGIPIKKRRFPLVQPPSPPSQAQSPSPVENDSPQKEHSNLSQQSSLTDASVATSPSGLSDKMKNSFSEKKGAISVNNNLPRVKREEPSLTIYPGSLDEMDSKEKLMVAKKSTCQSVSGNTKLQLAPKETLVLNSGKEILNIQKYEGDSKSSTFLGNTELSLGLKEPVVLVSAGRNSEGSCQMQEKLDPISWNLSLTEKKSAPLCRSDGVESNIHGNYLHANRSNWDLNTTMDAWEEGSVSDMSAGQGTVGVDVLDATSGTQVNPLISSTRMLGAGVASGEQRLEESDPRSIFSILPMPLCQQYKSEDPLHLRLSPSYLQPKFSREHSSSPAIADSSVVHANSSLPRLMVPIVNLNMGGHRTVKSEPFDDSSKQEFKGTKANLIALLDCRTVKHESVERGGIEALKPLDFSSLNVGNCSFVKSEPVEGVGRGTPKTTGGTSHQSDGQVLQSLDTLEMPKTAEMACPSGLPTCSTELFINGDVSSHKENSNNPKEVHLNGEMLLETFESVEQIAAETVSTSVGPEVKESNASDGMMDTQGAADLNVDDTNESCRLKLMDELPLDSRGNGEGSVSDEEKINISALEEDSYGSDSESDVNQAFAATMDTEQYGGEDDDYEDGEVREPPVNNAIEGPICEKTEAEDGIRGDSDKKMMDMSGFIGDSQLSPPHVEEKDTEVEDHGETDNDHSKGCVNAVVDEKADQGVDKDACLPESSVSEMPTVEADKKRSVKATRRKPLDRSGARDVPKGQETELSFDQATNGSQGNPVTGIQGAEENSQGTDMVEKYDSALPHMEASLNGDDAAKDANSGANRSRIINLSRAIHVSPSNKTGYIPGRSFPSRTFRERFSDLVNEGDKLHPRGRDEIYNDGPHKFVRERNQDQSVRNPRLNFMRGRGRGSGRFNTLRGDWDSDRGFAPDLYNDSAEFRFPRHKHASAVADADNECNSYIIAPDDPVGPGRGGRKTLNDEMPIFRHPPSRRRSPGGREGPSTRGVQMVRRFPRNISPNRCIGEDGSELVGMRHSEKFIRGLPDEIIEPMFTRAQYEGVDGHFVRGNRNFSSLQGRGLPRIRSKSPIRSRTRSPGPWSSPRRRSPDGFNGHPGLTHRRSPAIYRMERMRSPDRPCFSGDIVARRHGSPHYLSRPSNDMRDRRSPPSRVIQRNSRRFDIIDPRERTDNDEFFGGHIHPGRFHELGGDGSGDERRRCGERRGPVRSFRLPYNGADGEDFRLEDGSRPFRFCPEDPEFHERGNLREREFDRRIKNRPGNVPRRIRSIEEQEGNYRHGGQVWHDDGFDDIRLKRRRI</sequence>
<feature type="region of interest" description="Disordered" evidence="1">
    <location>
        <begin position="1144"/>
        <end position="1223"/>
    </location>
</feature>
<feature type="compositionally biased region" description="Basic and acidic residues" evidence="1">
    <location>
        <begin position="716"/>
        <end position="729"/>
    </location>
</feature>
<feature type="compositionally biased region" description="Basic residues" evidence="1">
    <location>
        <begin position="1085"/>
        <end position="1097"/>
    </location>
</feature>
<feature type="compositionally biased region" description="Basic and acidic residues" evidence="1">
    <location>
        <begin position="1180"/>
        <end position="1193"/>
    </location>
</feature>
<proteinExistence type="predicted"/>
<feature type="compositionally biased region" description="Basic and acidic residues" evidence="1">
    <location>
        <begin position="663"/>
        <end position="674"/>
    </location>
</feature>